<dbReference type="WBParaSite" id="nRc.2.0.1.t24746-RA">
    <property type="protein sequence ID" value="nRc.2.0.1.t24746-RA"/>
    <property type="gene ID" value="nRc.2.0.1.g24746"/>
</dbReference>
<dbReference type="AlphaFoldDB" id="A0A915JE37"/>
<accession>A0A915JE37</accession>
<name>A0A915JE37_ROMCU</name>
<protein>
    <submittedName>
        <fullName evidence="2">Uncharacterized protein</fullName>
    </submittedName>
</protein>
<proteinExistence type="predicted"/>
<sequence>MGQDFEKAGQELKNVGHEFKKVEQELKKAGHVLKKAGQRLKNSNRLPNREGYDTATTILHSLINWKEFEHYS</sequence>
<reference evidence="2" key="1">
    <citation type="submission" date="2022-11" db="UniProtKB">
        <authorList>
            <consortium name="WormBaseParasite"/>
        </authorList>
    </citation>
    <scope>IDENTIFICATION</scope>
</reference>
<keyword evidence="1" id="KW-1185">Reference proteome</keyword>
<dbReference type="Proteomes" id="UP000887565">
    <property type="component" value="Unplaced"/>
</dbReference>
<evidence type="ECO:0000313" key="1">
    <source>
        <dbReference type="Proteomes" id="UP000887565"/>
    </source>
</evidence>
<organism evidence="1 2">
    <name type="scientific">Romanomermis culicivorax</name>
    <name type="common">Nematode worm</name>
    <dbReference type="NCBI Taxonomy" id="13658"/>
    <lineage>
        <taxon>Eukaryota</taxon>
        <taxon>Metazoa</taxon>
        <taxon>Ecdysozoa</taxon>
        <taxon>Nematoda</taxon>
        <taxon>Enoplea</taxon>
        <taxon>Dorylaimia</taxon>
        <taxon>Mermithida</taxon>
        <taxon>Mermithoidea</taxon>
        <taxon>Mermithidae</taxon>
        <taxon>Romanomermis</taxon>
    </lineage>
</organism>
<evidence type="ECO:0000313" key="2">
    <source>
        <dbReference type="WBParaSite" id="nRc.2.0.1.t24746-RA"/>
    </source>
</evidence>